<evidence type="ECO:0000313" key="64">
    <source>
        <dbReference type="Proteomes" id="UP000320533"/>
    </source>
</evidence>
<dbReference type="RefSeq" id="WP_005828042.1">
    <property type="nucleotide sequence ID" value="NZ_AP019724.1"/>
</dbReference>
<evidence type="ECO:0000313" key="30">
    <source>
        <dbReference type="EMBL" id="MDC1902683.1"/>
    </source>
</evidence>
<dbReference type="Proteomes" id="UP000320533">
    <property type="component" value="Chromosome"/>
</dbReference>
<dbReference type="Proteomes" id="UP000095788">
    <property type="component" value="Unassembled WGS sequence"/>
</dbReference>
<evidence type="ECO:0000313" key="52">
    <source>
        <dbReference type="Proteomes" id="UP000260795"/>
    </source>
</evidence>
<dbReference type="EMBL" id="WCUQ01000011">
    <property type="protein sequence ID" value="KAB4122018.1"/>
    <property type="molecule type" value="Genomic_DNA"/>
</dbReference>
<reference evidence="32" key="4">
    <citation type="journal article" date="2018" name="BMC Genomics">
        <title>Whole genome sequencing and function prediction of 133 gut anaerobes isolated from chicken caecum in pure cultures.</title>
        <authorList>
            <person name="Medvecky M."/>
            <person name="Cejkova D."/>
            <person name="Polansky O."/>
            <person name="Karasova D."/>
            <person name="Kubasova T."/>
            <person name="Cizek A."/>
            <person name="Rychlik I."/>
        </authorList>
    </citation>
    <scope>NUCLEOTIDE SEQUENCE</scope>
    <source>
        <strain evidence="32">An67</strain>
    </source>
</reference>
<dbReference type="Proteomes" id="UP000284640">
    <property type="component" value="Unassembled WGS sequence"/>
</dbReference>
<evidence type="ECO:0000313" key="44">
    <source>
        <dbReference type="EMBL" id="RHE60678.1"/>
    </source>
</evidence>
<feature type="transmembrane region" description="Helical" evidence="8">
    <location>
        <begin position="437"/>
        <end position="457"/>
    </location>
</feature>
<dbReference type="Proteomes" id="UP000095419">
    <property type="component" value="Unassembled WGS sequence"/>
</dbReference>
<feature type="transmembrane region" description="Helical" evidence="8">
    <location>
        <begin position="530"/>
        <end position="554"/>
    </location>
</feature>
<dbReference type="EMBL" id="CZAF01000008">
    <property type="protein sequence ID" value="CUP21184.1"/>
    <property type="molecule type" value="Genomic_DNA"/>
</dbReference>
<evidence type="ECO:0000313" key="50">
    <source>
        <dbReference type="Proteomes" id="UP000186549"/>
    </source>
</evidence>
<evidence type="ECO:0000256" key="2">
    <source>
        <dbReference type="ARBA" id="ARBA00009854"/>
    </source>
</evidence>
<evidence type="ECO:0000256" key="7">
    <source>
        <dbReference type="ARBA" id="ARBA00023136"/>
    </source>
</evidence>
<evidence type="ECO:0000313" key="54">
    <source>
        <dbReference type="Proteomes" id="UP000260874"/>
    </source>
</evidence>
<dbReference type="Proteomes" id="UP000283684">
    <property type="component" value="Unassembled WGS sequence"/>
</dbReference>
<reference evidence="52 53" key="5">
    <citation type="submission" date="2018-08" db="EMBL/GenBank/DDBJ databases">
        <title>A genome reference for cultivated species of the human gut microbiota.</title>
        <authorList>
            <person name="Zou Y."/>
            <person name="Xue W."/>
            <person name="Luo G."/>
        </authorList>
    </citation>
    <scope>NUCLEOTIDE SEQUENCE [LARGE SCALE GENOMIC DNA]</scope>
    <source>
        <strain evidence="39 59">AF17-20</strain>
        <strain evidence="38 62">AF21-53</strain>
        <strain evidence="45 58">AM18-14LB</strain>
        <strain evidence="44 61">AM27-46</strain>
        <strain evidence="43 56">AM29-12AC</strain>
        <strain evidence="42 60">AM34-25</strain>
        <strain evidence="41 63">AM39-1</strain>
        <strain evidence="40 57">AM50-4</strain>
        <strain evidence="37 55">OM07-9</strain>
        <strain evidence="36 52">TF08-13</strain>
        <strain evidence="35 54">TF09-22</strain>
        <strain evidence="34 53">TM04-30</strain>
        <strain evidence="33">TM10-17</strain>
    </source>
</reference>
<evidence type="ECO:0000313" key="37">
    <source>
        <dbReference type="EMBL" id="RGM59051.1"/>
    </source>
</evidence>
<dbReference type="Proteomes" id="UP000487989">
    <property type="component" value="Unassembled WGS sequence"/>
</dbReference>
<evidence type="ECO:0000313" key="58">
    <source>
        <dbReference type="Proteomes" id="UP000283766"/>
    </source>
</evidence>
<dbReference type="Gene3D" id="3.30.70.1450">
    <property type="entry name" value="Regulator of K+ conductance, C-terminal domain"/>
    <property type="match status" value="2"/>
</dbReference>
<dbReference type="Proteomes" id="UP001196342">
    <property type="component" value="Unassembled WGS sequence"/>
</dbReference>
<dbReference type="EMBL" id="AP019724">
    <property type="protein sequence ID" value="BBK87960.1"/>
    <property type="molecule type" value="Genomic_DNA"/>
</dbReference>
<dbReference type="EMBL" id="QSEE01000018">
    <property type="protein sequence ID" value="RGZ46112.1"/>
    <property type="molecule type" value="Genomic_DNA"/>
</dbReference>
<dbReference type="NCBIfam" id="TIGR01625">
    <property type="entry name" value="YidE_YbjL_dupl"/>
    <property type="match status" value="2"/>
</dbReference>
<sequence length="556" mass="59523">MDWLYSLFVEHSALQAVVVLSLISAIGLGLGKIHVCGISLGVTFVFFAGIIAGHFGLSIDPQMLNYAESFGLVIFVYALGLQVGPGFFSSFRKGGVQLNMLATGVVLIGTLLTVLGSYGLGVSLPDMVGILCGATTNTPALGAAQQTLKQMGLESSTPALGCAVAYPLGVVGVILAVLFIRKTLAHKEDLELKEKDDVNKPYIVAFQVHNPAIFNKSIKEIGGLNSYPKFVISRLWRDGNVSIPTSEKIIKEGDRLLVITSEKNTPALTVLFGEQEHTDWNKEDIDWNAIDSQLISQRIVVTRPELNGKKLGSLHLRNHYGINISRVYRSGVQLLATAELTLQLGDRLTVVGEAAAIQNVEKVLGNAVKSLKEPNLVAVFIGIVIGLALGAIPISIPGISAPVRLGLAGGPIIVGILIGTFGPRMHMVTYTTRSANLMLRALGLSLYLACLGLDAGAHFFDTVFRPEGLLWIATGFALTVVPVLIMGIVTFKWLKIDFGTMAGMLCGSMANPMALNYANDTIPGDNPSVAYATVYPLCMFLRVIIAQVLLMFFING</sequence>
<evidence type="ECO:0000313" key="36">
    <source>
        <dbReference type="EMBL" id="RGL09831.1"/>
    </source>
</evidence>
<dbReference type="Proteomes" id="UP000433928">
    <property type="component" value="Unassembled WGS sequence"/>
</dbReference>
<evidence type="ECO:0000313" key="48">
    <source>
        <dbReference type="Proteomes" id="UP000095766"/>
    </source>
</evidence>
<dbReference type="EMBL" id="QSIF01000023">
    <property type="protein sequence ID" value="RHC72642.1"/>
    <property type="molecule type" value="Genomic_DNA"/>
</dbReference>
<dbReference type="Proteomes" id="UP000438773">
    <property type="component" value="Unassembled WGS sequence"/>
</dbReference>
<evidence type="ECO:0000313" key="65">
    <source>
        <dbReference type="Proteomes" id="UP000432488"/>
    </source>
</evidence>
<evidence type="ECO:0000313" key="27">
    <source>
        <dbReference type="EMBL" id="MDC1754153.1"/>
    </source>
</evidence>
<dbReference type="EMBL" id="JAFBJK010000004">
    <property type="protein sequence ID" value="MBT8727290.1"/>
    <property type="molecule type" value="Genomic_DNA"/>
</dbReference>
<dbReference type="EMBL" id="BQNL01000001">
    <property type="protein sequence ID" value="GKH14212.1"/>
    <property type="molecule type" value="Genomic_DNA"/>
</dbReference>
<evidence type="ECO:0000256" key="6">
    <source>
        <dbReference type="ARBA" id="ARBA00022989"/>
    </source>
</evidence>
<evidence type="ECO:0000313" key="45">
    <source>
        <dbReference type="EMBL" id="RHH33615.1"/>
    </source>
</evidence>
<dbReference type="EMBL" id="QSJZ01000001">
    <property type="protein sequence ID" value="RHE26182.1"/>
    <property type="molecule type" value="Genomic_DNA"/>
</dbReference>
<evidence type="ECO:0000313" key="13">
    <source>
        <dbReference type="EMBL" id="CUP49187.1"/>
    </source>
</evidence>
<accession>A0A139JU70</accession>
<reference evidence="65 66" key="6">
    <citation type="journal article" date="2019" name="Nat. Med.">
        <title>A library of human gut bacterial isolates paired with longitudinal multiomics data enables mechanistic microbiome research.</title>
        <authorList>
            <person name="Poyet M."/>
            <person name="Groussin M."/>
            <person name="Gibbons S.M."/>
            <person name="Avila-Pacheco J."/>
            <person name="Jiang X."/>
            <person name="Kearney S.M."/>
            <person name="Perrotta A.R."/>
            <person name="Berdy B."/>
            <person name="Zhao S."/>
            <person name="Lieberman T.D."/>
            <person name="Swanson P.K."/>
            <person name="Smith M."/>
            <person name="Roesemann S."/>
            <person name="Alexander J.E."/>
            <person name="Rich S.A."/>
            <person name="Livny J."/>
            <person name="Vlamakis H."/>
            <person name="Clish C."/>
            <person name="Bullock K."/>
            <person name="Deik A."/>
            <person name="Scott J."/>
            <person name="Pierce K.A."/>
            <person name="Xavier R.J."/>
            <person name="Alm E.J."/>
        </authorList>
    </citation>
    <scope>NUCLEOTIDE SEQUENCE [LARGE SCALE GENOMIC DNA]</scope>
    <source>
        <strain evidence="23 72">BIOML-A11</strain>
        <strain evidence="22 73">BIOML-A19</strain>
        <strain evidence="21 70">BIOML-A21</strain>
        <strain evidence="20 66">BIOML-A27</strain>
        <strain evidence="25 74">BIOML-A3</strain>
        <strain evidence="17 69">BIOML-A36</strain>
        <strain evidence="19 68">BIOML-A37</strain>
        <strain evidence="18 67">BIOML-A38</strain>
        <strain evidence="16 65">BIOML-A42</strain>
        <strain evidence="24 71">BIOML-A5</strain>
    </source>
</reference>
<feature type="transmembrane region" description="Helical" evidence="8">
    <location>
        <begin position="38"/>
        <end position="57"/>
    </location>
</feature>
<dbReference type="Proteomes" id="UP000285283">
    <property type="component" value="Unassembled WGS sequence"/>
</dbReference>
<dbReference type="EMBL" id="JAQNSG010000007">
    <property type="protein sequence ID" value="MDC1880215.1"/>
    <property type="molecule type" value="Genomic_DNA"/>
</dbReference>
<evidence type="ECO:0000313" key="67">
    <source>
        <dbReference type="Proteomes" id="UP000434462"/>
    </source>
</evidence>
<dbReference type="EMBL" id="WCTL01000006">
    <property type="protein sequence ID" value="KAB4237434.1"/>
    <property type="molecule type" value="Genomic_DNA"/>
</dbReference>
<dbReference type="InterPro" id="IPR036721">
    <property type="entry name" value="RCK_C_sf"/>
</dbReference>
<evidence type="ECO:0000313" key="66">
    <source>
        <dbReference type="Proteomes" id="UP000433928"/>
    </source>
</evidence>
<dbReference type="InterPro" id="IPR006037">
    <property type="entry name" value="RCK_C"/>
</dbReference>
<keyword evidence="7 8" id="KW-0472">Membrane</keyword>
<evidence type="ECO:0000259" key="9">
    <source>
        <dbReference type="PROSITE" id="PS51202"/>
    </source>
</evidence>
<dbReference type="Proteomes" id="UP000283601">
    <property type="component" value="Unassembled WGS sequence"/>
</dbReference>
<evidence type="ECO:0000313" key="69">
    <source>
        <dbReference type="Proteomes" id="UP000441711"/>
    </source>
</evidence>
<dbReference type="EMBL" id="QSHA01000001">
    <property type="protein sequence ID" value="RHB77810.1"/>
    <property type="molecule type" value="Genomic_DNA"/>
</dbReference>
<dbReference type="EMBL" id="QSRB01000018">
    <property type="protein sequence ID" value="RGK81698.1"/>
    <property type="molecule type" value="Genomic_DNA"/>
</dbReference>
<feature type="transmembrane region" description="Helical" evidence="8">
    <location>
        <begin position="498"/>
        <end position="518"/>
    </location>
</feature>
<dbReference type="Proteomes" id="UP000186549">
    <property type="component" value="Unassembled WGS sequence"/>
</dbReference>
<dbReference type="Proteomes" id="UP000462376">
    <property type="component" value="Unassembled WGS sequence"/>
</dbReference>
<evidence type="ECO:0000313" key="16">
    <source>
        <dbReference type="EMBL" id="KAB4091894.1"/>
    </source>
</evidence>
<evidence type="ECO:0000313" key="76">
    <source>
        <dbReference type="Proteomes" id="UP001215818"/>
    </source>
</evidence>
<evidence type="ECO:0000313" key="17">
    <source>
        <dbReference type="EMBL" id="KAB4108155.1"/>
    </source>
</evidence>
<evidence type="ECO:0000313" key="33">
    <source>
        <dbReference type="EMBL" id="RGI77968.1"/>
    </source>
</evidence>
<evidence type="ECO:0000313" key="43">
    <source>
        <dbReference type="EMBL" id="RHE26182.1"/>
    </source>
</evidence>
<dbReference type="EMBL" id="CZBF01000001">
    <property type="protein sequence ID" value="CUP49187.1"/>
    <property type="molecule type" value="Genomic_DNA"/>
</dbReference>
<evidence type="ECO:0000313" key="24">
    <source>
        <dbReference type="EMBL" id="KAB4237434.1"/>
    </source>
</evidence>
<dbReference type="Proteomes" id="UP000260795">
    <property type="component" value="Unassembled WGS sequence"/>
</dbReference>
<comment type="subcellular location">
    <subcellularLocation>
        <location evidence="1">Cell membrane</location>
        <topology evidence="1">Multi-pass membrane protein</topology>
    </subcellularLocation>
</comment>
<evidence type="ECO:0000313" key="74">
    <source>
        <dbReference type="Proteomes" id="UP000487989"/>
    </source>
</evidence>
<feature type="transmembrane region" description="Helical" evidence="8">
    <location>
        <begin position="405"/>
        <end position="425"/>
    </location>
</feature>
<dbReference type="NCBIfam" id="NF003007">
    <property type="entry name" value="PRK03818.1"/>
    <property type="match status" value="1"/>
</dbReference>
<evidence type="ECO:0000313" key="63">
    <source>
        <dbReference type="Proteomes" id="UP000286114"/>
    </source>
</evidence>
<evidence type="ECO:0000313" key="29">
    <source>
        <dbReference type="EMBL" id="MDC1880215.1"/>
    </source>
</evidence>
<evidence type="ECO:0000313" key="55">
    <source>
        <dbReference type="Proteomes" id="UP000261295"/>
    </source>
</evidence>
<dbReference type="EMBL" id="WCUP01000011">
    <property type="protein sequence ID" value="KAB4108155.1"/>
    <property type="molecule type" value="Genomic_DNA"/>
</dbReference>
<evidence type="ECO:0000313" key="31">
    <source>
        <dbReference type="EMBL" id="OKZ31830.1"/>
    </source>
</evidence>
<evidence type="ECO:0000313" key="41">
    <source>
        <dbReference type="EMBL" id="RHB77810.1"/>
    </source>
</evidence>
<dbReference type="Proteomes" id="UP000260844">
    <property type="component" value="Unassembled WGS sequence"/>
</dbReference>
<evidence type="ECO:0000313" key="19">
    <source>
        <dbReference type="EMBL" id="KAB4122018.1"/>
    </source>
</evidence>
<evidence type="ECO:0000313" key="51">
    <source>
        <dbReference type="Proteomes" id="UP000196329"/>
    </source>
</evidence>
<dbReference type="PANTHER" id="PTHR30445">
    <property type="entry name" value="K(+)_H(+) ANTIPORTER SUBUNIT KHTT"/>
    <property type="match status" value="1"/>
</dbReference>
<dbReference type="EMBL" id="QRXV01000012">
    <property type="protein sequence ID" value="RGU39038.1"/>
    <property type="molecule type" value="Genomic_DNA"/>
</dbReference>
<dbReference type="EMBL" id="QSRK01000033">
    <property type="protein sequence ID" value="RGL09831.1"/>
    <property type="molecule type" value="Genomic_DNA"/>
</dbReference>
<feature type="transmembrane region" description="Helical" evidence="8">
    <location>
        <begin position="69"/>
        <end position="88"/>
    </location>
</feature>
<evidence type="ECO:0000256" key="1">
    <source>
        <dbReference type="ARBA" id="ARBA00004651"/>
    </source>
</evidence>
<dbReference type="InterPro" id="IPR006512">
    <property type="entry name" value="YidE_YbjL"/>
</dbReference>
<dbReference type="EMBL" id="WCTR01000009">
    <property type="protein sequence ID" value="KAB4211511.1"/>
    <property type="molecule type" value="Genomic_DNA"/>
</dbReference>
<feature type="domain" description="RCK C-terminal" evidence="9">
    <location>
        <begin position="282"/>
        <end position="366"/>
    </location>
</feature>
<dbReference type="EMBL" id="NFHS01000003">
    <property type="protein sequence ID" value="OUN55714.1"/>
    <property type="molecule type" value="Genomic_DNA"/>
</dbReference>
<feature type="transmembrane region" description="Helical" evidence="8">
    <location>
        <begin position="100"/>
        <end position="120"/>
    </location>
</feature>
<evidence type="ECO:0000313" key="18">
    <source>
        <dbReference type="EMBL" id="KAB4116996.1"/>
    </source>
</evidence>
<evidence type="ECO:0000256" key="5">
    <source>
        <dbReference type="ARBA" id="ARBA00022692"/>
    </source>
</evidence>
<evidence type="ECO:0000256" key="8">
    <source>
        <dbReference type="SAM" id="Phobius"/>
    </source>
</evidence>
<evidence type="ECO:0000313" key="62">
    <source>
        <dbReference type="Proteomes" id="UP000285283"/>
    </source>
</evidence>
<evidence type="ECO:0000256" key="3">
    <source>
        <dbReference type="ARBA" id="ARBA00022448"/>
    </source>
</evidence>
<dbReference type="EMBL" id="QSKL01000003">
    <property type="protein sequence ID" value="RHE60678.1"/>
    <property type="molecule type" value="Genomic_DNA"/>
</dbReference>
<dbReference type="EMBL" id="WCUV01000007">
    <property type="protein sequence ID" value="KAB4091894.1"/>
    <property type="molecule type" value="Genomic_DNA"/>
</dbReference>
<dbReference type="Proteomes" id="UP000466952">
    <property type="component" value="Unassembled WGS sequence"/>
</dbReference>
<dbReference type="GO" id="GO:0008324">
    <property type="term" value="F:monoatomic cation transmembrane transporter activity"/>
    <property type="evidence" value="ECO:0007669"/>
    <property type="project" value="InterPro"/>
</dbReference>
<dbReference type="GO" id="GO:0005886">
    <property type="term" value="C:plasma membrane"/>
    <property type="evidence" value="ECO:0007669"/>
    <property type="project" value="UniProtKB-SubCell"/>
</dbReference>
<dbReference type="PATRIC" id="fig|820.27.peg.4033"/>
<dbReference type="Proteomes" id="UP000263754">
    <property type="component" value="Unassembled WGS sequence"/>
</dbReference>
<evidence type="ECO:0000313" key="71">
    <source>
        <dbReference type="Proteomes" id="UP000462376"/>
    </source>
</evidence>
<evidence type="ECO:0000313" key="15">
    <source>
        <dbReference type="EMBL" id="GKH14212.1"/>
    </source>
</evidence>
<reference evidence="31 50" key="2">
    <citation type="journal article" date="2016" name="Nat. Biotechnol.">
        <title>Measurement of bacterial replication rates in microbial communities.</title>
        <authorList>
            <person name="Brown C.T."/>
            <person name="Olm M.R."/>
            <person name="Thomas B.C."/>
            <person name="Banfield J.F."/>
        </authorList>
    </citation>
    <scope>NUCLEOTIDE SEQUENCE [LARGE SCALE GENOMIC DNA]</scope>
    <source>
        <strain evidence="31">45_41</strain>
    </source>
</reference>
<dbReference type="EMBL" id="CZAO01000010">
    <property type="protein sequence ID" value="CUP74243.1"/>
    <property type="molecule type" value="Genomic_DNA"/>
</dbReference>
<evidence type="ECO:0000256" key="4">
    <source>
        <dbReference type="ARBA" id="ARBA00022475"/>
    </source>
</evidence>
<evidence type="ECO:0000313" key="53">
    <source>
        <dbReference type="Proteomes" id="UP000260844"/>
    </source>
</evidence>
<dbReference type="AlphaFoldDB" id="A0A139JU70"/>
<organism evidence="17 69">
    <name type="scientific">Bacteroides uniformis</name>
    <dbReference type="NCBI Taxonomy" id="820"/>
    <lineage>
        <taxon>Bacteria</taxon>
        <taxon>Pseudomonadati</taxon>
        <taxon>Bacteroidota</taxon>
        <taxon>Bacteroidia</taxon>
        <taxon>Bacteroidales</taxon>
        <taxon>Bacteroidaceae</taxon>
        <taxon>Bacteroides</taxon>
    </lineage>
</organism>
<feature type="transmembrane region" description="Helical" evidence="8">
    <location>
        <begin position="469"/>
        <end position="491"/>
    </location>
</feature>
<evidence type="ECO:0000313" key="32">
    <source>
        <dbReference type="EMBL" id="OUN55714.1"/>
    </source>
</evidence>
<dbReference type="EMBL" id="JAQNQY010000023">
    <property type="protein sequence ID" value="MDC1754153.1"/>
    <property type="molecule type" value="Genomic_DNA"/>
</dbReference>
<dbReference type="Pfam" id="PF02080">
    <property type="entry name" value="TrkA_C"/>
    <property type="match status" value="1"/>
</dbReference>
<evidence type="ECO:0000313" key="12">
    <source>
        <dbReference type="EMBL" id="CUP21184.1"/>
    </source>
</evidence>
<evidence type="ECO:0000313" key="25">
    <source>
        <dbReference type="EMBL" id="KAB4252601.1"/>
    </source>
</evidence>
<keyword evidence="3" id="KW-0813">Transport</keyword>
<reference evidence="51" key="3">
    <citation type="submission" date="2017-04" db="EMBL/GenBank/DDBJ databases">
        <title>Function of individual gut microbiota members based on whole genome sequencing of pure cultures obtained from chicken caecum.</title>
        <authorList>
            <person name="Medvecky M."/>
            <person name="Cejkova D."/>
            <person name="Polansky O."/>
            <person name="Karasova D."/>
            <person name="Kubasova T."/>
            <person name="Cizek A."/>
            <person name="Rychlik I."/>
        </authorList>
    </citation>
    <scope>NUCLEOTIDE SEQUENCE [LARGE SCALE GENOMIC DNA]</scope>
    <source>
        <strain evidence="51">An67</strain>
    </source>
</reference>
<feature type="transmembrane region" description="Helical" evidence="8">
    <location>
        <begin position="376"/>
        <end position="399"/>
    </location>
</feature>
<evidence type="ECO:0000313" key="34">
    <source>
        <dbReference type="EMBL" id="RGJ97056.1"/>
    </source>
</evidence>
<evidence type="ECO:0000313" key="60">
    <source>
        <dbReference type="Proteomes" id="UP000284514"/>
    </source>
</evidence>
<keyword evidence="75" id="KW-1185">Reference proteome</keyword>
<dbReference type="Proteomes" id="UP000095766">
    <property type="component" value="Unassembled WGS sequence"/>
</dbReference>
<evidence type="ECO:0000313" key="72">
    <source>
        <dbReference type="Proteomes" id="UP000466952"/>
    </source>
</evidence>
<dbReference type="Proteomes" id="UP000286114">
    <property type="component" value="Unassembled WGS sequence"/>
</dbReference>
<dbReference type="Proteomes" id="UP000260874">
    <property type="component" value="Unassembled WGS sequence"/>
</dbReference>
<dbReference type="GeneID" id="99751745"/>
<evidence type="ECO:0000313" key="56">
    <source>
        <dbReference type="Proteomes" id="UP000283601"/>
    </source>
</evidence>
<dbReference type="OrthoDB" id="9155749at2"/>
<dbReference type="Proteomes" id="UP001218502">
    <property type="component" value="Unassembled WGS sequence"/>
</dbReference>
<dbReference type="Proteomes" id="UP000196329">
    <property type="component" value="Unassembled WGS sequence"/>
</dbReference>
<evidence type="ECO:0000313" key="61">
    <source>
        <dbReference type="Proteomes" id="UP000284640"/>
    </source>
</evidence>
<name>A0A139JU70_BACUN</name>
<proteinExistence type="inferred from homology"/>
<dbReference type="Proteomes" id="UP000442334">
    <property type="component" value="Unassembled WGS sequence"/>
</dbReference>
<dbReference type="STRING" id="820.ERS852554_00917"/>
<evidence type="ECO:0000313" key="68">
    <source>
        <dbReference type="Proteomes" id="UP000438773"/>
    </source>
</evidence>
<dbReference type="InterPro" id="IPR050144">
    <property type="entry name" value="AAE_transporter"/>
</dbReference>
<dbReference type="Proteomes" id="UP000095614">
    <property type="component" value="Unassembled WGS sequence"/>
</dbReference>
<evidence type="ECO:0000313" key="11">
    <source>
        <dbReference type="EMBL" id="CUO65427.1"/>
    </source>
</evidence>
<evidence type="ECO:0000313" key="28">
    <source>
        <dbReference type="EMBL" id="MDC1792915.1"/>
    </source>
</evidence>
<dbReference type="EMBL" id="QRVP01000023">
    <property type="protein sequence ID" value="RGS51247.1"/>
    <property type="molecule type" value="Genomic_DNA"/>
</dbReference>
<dbReference type="Proteomes" id="UP000434462">
    <property type="component" value="Unassembled WGS sequence"/>
</dbReference>
<evidence type="ECO:0000313" key="42">
    <source>
        <dbReference type="EMBL" id="RHC72642.1"/>
    </source>
</evidence>
<reference evidence="46 47" key="1">
    <citation type="submission" date="2015-09" db="EMBL/GenBank/DDBJ databases">
        <authorList>
            <consortium name="Pathogen Informatics"/>
        </authorList>
    </citation>
    <scope>NUCLEOTIDE SEQUENCE [LARGE SCALE GENOMIC DNA]</scope>
    <source>
        <strain evidence="11 46">2789STDY5608791</strain>
        <strain evidence="12 47">2789STDY5834847</strain>
        <strain evidence="14 48">2789STDY5834898</strain>
        <strain evidence="13 49">2789STDY5834942</strain>
    </source>
</reference>
<evidence type="ECO:0000313" key="49">
    <source>
        <dbReference type="Proteomes" id="UP000095788"/>
    </source>
</evidence>
<evidence type="ECO:0000313" key="39">
    <source>
        <dbReference type="EMBL" id="RGU39038.1"/>
    </source>
</evidence>
<dbReference type="Pfam" id="PF06826">
    <property type="entry name" value="Asp-Al_Ex"/>
    <property type="match status" value="2"/>
</dbReference>
<reference evidence="26 75" key="8">
    <citation type="submission" date="2020-12" db="EMBL/GenBank/DDBJ databases">
        <title>Microorganisms.</title>
        <authorList>
            <person name="Matos J."/>
            <person name="Faleiro L."/>
            <person name="Duarte I."/>
        </authorList>
    </citation>
    <scope>NUCLEOTIDE SEQUENCE [LARGE SCALE GENOMIC DNA]</scope>
    <source>
        <strain evidence="26 75">PtFD3Pch2</strain>
    </source>
</reference>
<dbReference type="KEGG" id="bun:Bun01g_23300"/>
<comment type="similarity">
    <text evidence="2">Belongs to the AAE transporter (TC 2.A.81) family.</text>
</comment>
<feature type="domain" description="RCK C-terminal" evidence="9">
    <location>
        <begin position="191"/>
        <end position="274"/>
    </location>
</feature>
<dbReference type="PANTHER" id="PTHR30445:SF3">
    <property type="entry name" value="TRANSPORT PROTEIN YIDE-RELATED"/>
    <property type="match status" value="1"/>
</dbReference>
<dbReference type="Proteomes" id="UP001215818">
    <property type="component" value="Unassembled WGS sequence"/>
</dbReference>
<dbReference type="EMBL" id="MNQU01000242">
    <property type="protein sequence ID" value="OKZ31830.1"/>
    <property type="molecule type" value="Genomic_DNA"/>
</dbReference>
<reference evidence="15" key="9">
    <citation type="submission" date="2022-01" db="EMBL/GenBank/DDBJ databases">
        <title>Novel bile acid biosynthetic pathways are enriched in the microbiome of centenarians.</title>
        <authorList>
            <person name="Sato Y."/>
            <person name="Atarashi K."/>
            <person name="Plichta R.D."/>
            <person name="Arai Y."/>
            <person name="Sasajima S."/>
            <person name="Kearney M.S."/>
            <person name="Suda W."/>
            <person name="Takeshita K."/>
            <person name="Sasaki T."/>
            <person name="Okamoto S."/>
            <person name="Skelly N.A."/>
            <person name="Okamura Y."/>
            <person name="Vlamakis H."/>
            <person name="Li Y."/>
            <person name="Tanoue T."/>
            <person name="Takei H."/>
            <person name="Nittono H."/>
            <person name="Narushima S."/>
            <person name="Irie J."/>
            <person name="Itoh H."/>
            <person name="Moriya K."/>
            <person name="Sugiura Y."/>
            <person name="Suematsu M."/>
            <person name="Moritoki N."/>
            <person name="Shibata S."/>
            <person name="Littman R.D."/>
            <person name="Fischbach A.M."/>
            <person name="Uwamino Y."/>
            <person name="Inoue T."/>
            <person name="Honda A."/>
            <person name="Hattori M."/>
            <person name="Murai T."/>
            <person name="Xavier J.R."/>
            <person name="Hirose N."/>
            <person name="Honda K."/>
        </authorList>
    </citation>
    <scope>NUCLEOTIDE SEQUENCE</scope>
    <source>
        <strain evidence="15">CE91-St12</strain>
    </source>
</reference>
<evidence type="ECO:0000313" key="38">
    <source>
        <dbReference type="EMBL" id="RGS51247.1"/>
    </source>
</evidence>
<evidence type="ECO:0000313" key="73">
    <source>
        <dbReference type="Proteomes" id="UP000487221"/>
    </source>
</evidence>
<dbReference type="PROSITE" id="PS51202">
    <property type="entry name" value="RCK_C"/>
    <property type="match status" value="2"/>
</dbReference>
<evidence type="ECO:0000313" key="59">
    <source>
        <dbReference type="Proteomes" id="UP000284022"/>
    </source>
</evidence>
<dbReference type="Proteomes" id="UP001055048">
    <property type="component" value="Unassembled WGS sequence"/>
</dbReference>
<dbReference type="EMBL" id="QSOF01000005">
    <property type="protein sequence ID" value="RGI77968.1"/>
    <property type="molecule type" value="Genomic_DNA"/>
</dbReference>
<dbReference type="Proteomes" id="UP000284022">
    <property type="component" value="Unassembled WGS sequence"/>
</dbReference>
<evidence type="ECO:0000313" key="40">
    <source>
        <dbReference type="EMBL" id="RGZ46112.1"/>
    </source>
</evidence>
<evidence type="ECO:0000313" key="35">
    <source>
        <dbReference type="EMBL" id="RGK81698.1"/>
    </source>
</evidence>
<evidence type="ECO:0000313" key="14">
    <source>
        <dbReference type="EMBL" id="CUP74243.1"/>
    </source>
</evidence>
<evidence type="ECO:0000313" key="10">
    <source>
        <dbReference type="EMBL" id="BBK87960.1"/>
    </source>
</evidence>
<dbReference type="GO" id="GO:0006813">
    <property type="term" value="P:potassium ion transport"/>
    <property type="evidence" value="ECO:0007669"/>
    <property type="project" value="InterPro"/>
</dbReference>
<dbReference type="EMBL" id="QRJL01000002">
    <property type="protein sequence ID" value="RHH33615.1"/>
    <property type="molecule type" value="Genomic_DNA"/>
</dbReference>
<dbReference type="Proteomes" id="UP000261295">
    <property type="component" value="Unassembled WGS sequence"/>
</dbReference>
<dbReference type="EMBL" id="CYZF01000005">
    <property type="protein sequence ID" value="CUO65427.1"/>
    <property type="molecule type" value="Genomic_DNA"/>
</dbReference>
<dbReference type="EMBL" id="QSTL01000001">
    <property type="protein sequence ID" value="RGM59051.1"/>
    <property type="molecule type" value="Genomic_DNA"/>
</dbReference>
<reference evidence="10 64" key="7">
    <citation type="submission" date="2019-06" db="EMBL/GenBank/DDBJ databases">
        <title>Complete genome sequence of Bacteroides uniformis NBRC 113350.</title>
        <authorList>
            <person name="Miura T."/>
            <person name="Furukawa M."/>
            <person name="Shimamura M."/>
            <person name="Ohyama Y."/>
            <person name="Yamazoe A."/>
            <person name="Kawasaki H."/>
        </authorList>
    </citation>
    <scope>NUCLEOTIDE SEQUENCE [LARGE SCALE GENOMIC DNA]</scope>
    <source>
        <strain evidence="10 64">NBRC 113350</strain>
    </source>
</reference>
<dbReference type="EMBL" id="WCTJ01000018">
    <property type="protein sequence ID" value="KAB4252601.1"/>
    <property type="molecule type" value="Genomic_DNA"/>
</dbReference>
<dbReference type="EMBL" id="JAQNRK010000001">
    <property type="protein sequence ID" value="MDC1792915.1"/>
    <property type="molecule type" value="Genomic_DNA"/>
</dbReference>
<dbReference type="Proteomes" id="UP000283766">
    <property type="component" value="Unassembled WGS sequence"/>
</dbReference>
<evidence type="ECO:0000313" key="26">
    <source>
        <dbReference type="EMBL" id="MBT8727290.1"/>
    </source>
</evidence>
<dbReference type="EMBL" id="QSPV01000001">
    <property type="protein sequence ID" value="RGJ97056.1"/>
    <property type="molecule type" value="Genomic_DNA"/>
</dbReference>
<evidence type="ECO:0000313" key="75">
    <source>
        <dbReference type="Proteomes" id="UP001196342"/>
    </source>
</evidence>
<dbReference type="EMBL" id="WCTY01000002">
    <property type="protein sequence ID" value="KAB4187932.1"/>
    <property type="molecule type" value="Genomic_DNA"/>
</dbReference>
<reference evidence="27 76" key="10">
    <citation type="submission" date="2022-10" db="EMBL/GenBank/DDBJ databases">
        <title>Human gut microbiome strain richness.</title>
        <authorList>
            <person name="Chen-Liaw A."/>
        </authorList>
    </citation>
    <scope>NUCLEOTIDE SEQUENCE</scope>
    <source>
        <strain evidence="30">1001713st1_F9_1001713B170221_170320</strain>
        <strain evidence="29">1001713st2_A4_1001713B170214_170313</strain>
        <strain evidence="27">A1_m1001262Bd0_191120</strain>
        <strain evidence="28 76">D53st1_B1_D53t1_180928</strain>
    </source>
</reference>
<feature type="transmembrane region" description="Helical" evidence="8">
    <location>
        <begin position="158"/>
        <end position="180"/>
    </location>
</feature>
<gene>
    <name evidence="32" type="ORF">B5G17_08475</name>
    <name evidence="31" type="ORF">BHV79_12475</name>
    <name evidence="10" type="ORF">Bun01g_23300</name>
    <name evidence="15" type="ORF">CE91St12_24220</name>
    <name evidence="45" type="ORF">DW216_05550</name>
    <name evidence="44" type="ORF">DW729_05440</name>
    <name evidence="43" type="ORF">DW758_03840</name>
    <name evidence="42" type="ORF">DW831_13475</name>
    <name evidence="41" type="ORF">DW873_02210</name>
    <name evidence="40" type="ORF">DW988_16185</name>
    <name evidence="39" type="ORF">DWW83_12745</name>
    <name evidence="38" type="ORF">DWX87_17755</name>
    <name evidence="37" type="ORF">DXC07_02570</name>
    <name evidence="36" type="ORF">DXC80_17375</name>
    <name evidence="35" type="ORF">DXC91_17300</name>
    <name evidence="34" type="ORF">DXD40_01220</name>
    <name evidence="33" type="ORF">DXD90_05075</name>
    <name evidence="11" type="ORF">ERS417307_02136</name>
    <name evidence="12" type="ORF">ERS852462_02950</name>
    <name evidence="14" type="ORF">ERS852510_02233</name>
    <name evidence="13" type="ORF">ERS852554_00917</name>
    <name evidence="24" type="ORF">GAP47_09160</name>
    <name evidence="25" type="ORF">GAP48_11985</name>
    <name evidence="23" type="ORF">GAP55_13350</name>
    <name evidence="21" type="ORF">GAQ34_14240</name>
    <name evidence="22" type="ORF">GAQ44_01295</name>
    <name evidence="16" type="ORF">GAQ56_12020</name>
    <name evidence="20" type="ORF">GAQ59_11335</name>
    <name evidence="17" type="ORF">GAQ70_15780</name>
    <name evidence="18" type="ORF">GAQ72_09125</name>
    <name evidence="19" type="ORF">GAQ75_17540</name>
    <name evidence="26" type="ORF">JQN06_14185</name>
    <name evidence="28" type="ORF">POY73_02055</name>
    <name evidence="27" type="ORF">POY80_17065</name>
    <name evidence="30" type="ORF">POZ10_18890</name>
    <name evidence="29" type="ORF">POZ24_09265</name>
</gene>
<evidence type="ECO:0000313" key="23">
    <source>
        <dbReference type="EMBL" id="KAB4211511.1"/>
    </source>
</evidence>
<dbReference type="Proteomes" id="UP001213309">
    <property type="component" value="Unassembled WGS sequence"/>
</dbReference>
<dbReference type="EMBL" id="WCUG01000008">
    <property type="protein sequence ID" value="KAB4169761.1"/>
    <property type="molecule type" value="Genomic_DNA"/>
</dbReference>
<dbReference type="Proteomes" id="UP000487221">
    <property type="component" value="Unassembled WGS sequence"/>
</dbReference>
<keyword evidence="4" id="KW-1003">Cell membrane</keyword>
<dbReference type="Proteomes" id="UP000284514">
    <property type="component" value="Unassembled WGS sequence"/>
</dbReference>
<feature type="transmembrane region" description="Helical" evidence="8">
    <location>
        <begin position="12"/>
        <end position="31"/>
    </location>
</feature>
<evidence type="ECO:0000313" key="21">
    <source>
        <dbReference type="EMBL" id="KAB4183917.1"/>
    </source>
</evidence>
<dbReference type="EMBL" id="WCUR01000023">
    <property type="protein sequence ID" value="KAB4116996.1"/>
    <property type="molecule type" value="Genomic_DNA"/>
</dbReference>
<evidence type="ECO:0000313" key="47">
    <source>
        <dbReference type="Proteomes" id="UP000095614"/>
    </source>
</evidence>
<dbReference type="Proteomes" id="UP000432488">
    <property type="component" value="Unassembled WGS sequence"/>
</dbReference>
<evidence type="ECO:0000313" key="70">
    <source>
        <dbReference type="Proteomes" id="UP000442334"/>
    </source>
</evidence>
<evidence type="ECO:0000313" key="22">
    <source>
        <dbReference type="EMBL" id="KAB4187932.1"/>
    </source>
</evidence>
<keyword evidence="5 8" id="KW-0812">Transmembrane</keyword>
<dbReference type="Proteomes" id="UP000441711">
    <property type="component" value="Unassembled WGS sequence"/>
</dbReference>
<dbReference type="EMBL" id="WCUA01000016">
    <property type="protein sequence ID" value="KAB4183917.1"/>
    <property type="molecule type" value="Genomic_DNA"/>
</dbReference>
<dbReference type="SUPFAM" id="SSF116726">
    <property type="entry name" value="TrkA C-terminal domain-like"/>
    <property type="match status" value="2"/>
</dbReference>
<evidence type="ECO:0000313" key="20">
    <source>
        <dbReference type="EMBL" id="KAB4169761.1"/>
    </source>
</evidence>
<dbReference type="Proteomes" id="UP001222603">
    <property type="component" value="Unassembled WGS sequence"/>
</dbReference>
<evidence type="ECO:0000313" key="46">
    <source>
        <dbReference type="Proteomes" id="UP000095419"/>
    </source>
</evidence>
<dbReference type="EMBL" id="JAQNSI010000530">
    <property type="protein sequence ID" value="MDC1902683.1"/>
    <property type="molecule type" value="Genomic_DNA"/>
</dbReference>
<protein>
    <submittedName>
        <fullName evidence="11">Putative antiporter</fullName>
    </submittedName>
    <submittedName>
        <fullName evidence="15 17">Transporter</fullName>
    </submittedName>
</protein>
<evidence type="ECO:0000313" key="57">
    <source>
        <dbReference type="Proteomes" id="UP000283684"/>
    </source>
</evidence>
<keyword evidence="6 8" id="KW-1133">Transmembrane helix</keyword>